<dbReference type="InterPro" id="IPR013556">
    <property type="entry name" value="Flag_M-ring_C"/>
</dbReference>
<comment type="similarity">
    <text evidence="3 9">Belongs to the FliF family.</text>
</comment>
<gene>
    <name evidence="14" type="ORF">EDD53_2387</name>
</gene>
<keyword evidence="6 11" id="KW-1133">Transmembrane helix</keyword>
<feature type="domain" description="Flagellar M-ring C-terminal" evidence="13">
    <location>
        <begin position="236"/>
        <end position="398"/>
    </location>
</feature>
<dbReference type="NCBIfam" id="TIGR00206">
    <property type="entry name" value="fliF"/>
    <property type="match status" value="1"/>
</dbReference>
<proteinExistence type="inferred from homology"/>
<dbReference type="Pfam" id="PF08345">
    <property type="entry name" value="YscJ_FliF_C"/>
    <property type="match status" value="1"/>
</dbReference>
<dbReference type="PRINTS" id="PR01009">
    <property type="entry name" value="FLGMRINGFLIF"/>
</dbReference>
<dbReference type="Proteomes" id="UP000269689">
    <property type="component" value="Unassembled WGS sequence"/>
</dbReference>
<feature type="compositionally biased region" description="Low complexity" evidence="10">
    <location>
        <begin position="280"/>
        <end position="293"/>
    </location>
</feature>
<keyword evidence="14" id="KW-0966">Cell projection</keyword>
<evidence type="ECO:0000313" key="15">
    <source>
        <dbReference type="Proteomes" id="UP000269689"/>
    </source>
</evidence>
<accession>A0A3N4U480</accession>
<dbReference type="PANTHER" id="PTHR30046:SF0">
    <property type="entry name" value="FLAGELLAR M-RING PROTEIN"/>
    <property type="match status" value="1"/>
</dbReference>
<dbReference type="InterPro" id="IPR045851">
    <property type="entry name" value="AMP-bd_C_sf"/>
</dbReference>
<feature type="transmembrane region" description="Helical" evidence="11">
    <location>
        <begin position="420"/>
        <end position="441"/>
    </location>
</feature>
<dbReference type="OrthoDB" id="9807026at2"/>
<dbReference type="AlphaFoldDB" id="A0A3N4U480"/>
<keyword evidence="8 9" id="KW-0975">Bacterial flagellum</keyword>
<dbReference type="GO" id="GO:0005886">
    <property type="term" value="C:plasma membrane"/>
    <property type="evidence" value="ECO:0007669"/>
    <property type="project" value="UniProtKB-SubCell"/>
</dbReference>
<keyword evidence="14" id="KW-0969">Cilium</keyword>
<evidence type="ECO:0000256" key="5">
    <source>
        <dbReference type="ARBA" id="ARBA00022692"/>
    </source>
</evidence>
<evidence type="ECO:0000256" key="10">
    <source>
        <dbReference type="SAM" id="MobiDB-lite"/>
    </source>
</evidence>
<evidence type="ECO:0000256" key="2">
    <source>
        <dbReference type="ARBA" id="ARBA00004651"/>
    </source>
</evidence>
<dbReference type="GO" id="GO:0009431">
    <property type="term" value="C:bacterial-type flagellum basal body, MS ring"/>
    <property type="evidence" value="ECO:0007669"/>
    <property type="project" value="InterPro"/>
</dbReference>
<dbReference type="GO" id="GO:0003774">
    <property type="term" value="F:cytoskeletal motor activity"/>
    <property type="evidence" value="ECO:0007669"/>
    <property type="project" value="InterPro"/>
</dbReference>
<comment type="caution">
    <text evidence="14">The sequence shown here is derived from an EMBL/GenBank/DDBJ whole genome shotgun (WGS) entry which is preliminary data.</text>
</comment>
<keyword evidence="7 11" id="KW-0472">Membrane</keyword>
<evidence type="ECO:0000259" key="12">
    <source>
        <dbReference type="Pfam" id="PF01514"/>
    </source>
</evidence>
<keyword evidence="14" id="KW-0282">Flagellum</keyword>
<organism evidence="14 15">
    <name type="scientific">Pacificibacter maritimus</name>
    <dbReference type="NCBI Taxonomy" id="762213"/>
    <lineage>
        <taxon>Bacteria</taxon>
        <taxon>Pseudomonadati</taxon>
        <taxon>Pseudomonadota</taxon>
        <taxon>Alphaproteobacteria</taxon>
        <taxon>Rhodobacterales</taxon>
        <taxon>Roseobacteraceae</taxon>
        <taxon>Pacificibacter</taxon>
    </lineage>
</organism>
<protein>
    <recommendedName>
        <fullName evidence="9">Flagellar M-ring protein</fullName>
    </recommendedName>
</protein>
<comment type="function">
    <text evidence="9">The M ring may be actively involved in energy transduction.</text>
</comment>
<feature type="transmembrane region" description="Helical" evidence="11">
    <location>
        <begin position="17"/>
        <end position="37"/>
    </location>
</feature>
<keyword evidence="4" id="KW-1003">Cell membrane</keyword>
<dbReference type="Pfam" id="PF01514">
    <property type="entry name" value="YscJ_FliF"/>
    <property type="match status" value="1"/>
</dbReference>
<evidence type="ECO:0000256" key="11">
    <source>
        <dbReference type="SAM" id="Phobius"/>
    </source>
</evidence>
<comment type="subcellular location">
    <subcellularLocation>
        <location evidence="1 9">Bacterial flagellum basal body</location>
    </subcellularLocation>
    <subcellularLocation>
        <location evidence="2">Cell membrane</location>
        <topology evidence="2">Multi-pass membrane protein</topology>
    </subcellularLocation>
</comment>
<dbReference type="GO" id="GO:0071973">
    <property type="term" value="P:bacterial-type flagellum-dependent cell motility"/>
    <property type="evidence" value="ECO:0007669"/>
    <property type="project" value="InterPro"/>
</dbReference>
<keyword evidence="5 11" id="KW-0812">Transmembrane</keyword>
<feature type="domain" description="Flagellar M-ring N-terminal" evidence="12">
    <location>
        <begin position="38"/>
        <end position="205"/>
    </location>
</feature>
<evidence type="ECO:0000256" key="3">
    <source>
        <dbReference type="ARBA" id="ARBA00007971"/>
    </source>
</evidence>
<dbReference type="InterPro" id="IPR006182">
    <property type="entry name" value="FliF_N_dom"/>
</dbReference>
<dbReference type="RefSeq" id="WP_123793438.1">
    <property type="nucleotide sequence ID" value="NZ_RKQK01000004.1"/>
</dbReference>
<dbReference type="PIRSF" id="PIRSF004862">
    <property type="entry name" value="FliF"/>
    <property type="match status" value="1"/>
</dbReference>
<reference evidence="14 15" key="1">
    <citation type="submission" date="2018-11" db="EMBL/GenBank/DDBJ databases">
        <title>Genomic Encyclopedia of Type Strains, Phase IV (KMG-IV): sequencing the most valuable type-strain genomes for metagenomic binning, comparative biology and taxonomic classification.</title>
        <authorList>
            <person name="Goeker M."/>
        </authorList>
    </citation>
    <scope>NUCLEOTIDE SEQUENCE [LARGE SCALE GENOMIC DNA]</scope>
    <source>
        <strain evidence="14 15">DSM 104731</strain>
    </source>
</reference>
<dbReference type="InterPro" id="IPR043427">
    <property type="entry name" value="YscJ/FliF"/>
</dbReference>
<evidence type="ECO:0000256" key="6">
    <source>
        <dbReference type="ARBA" id="ARBA00022989"/>
    </source>
</evidence>
<dbReference type="PANTHER" id="PTHR30046">
    <property type="entry name" value="FLAGELLAR M-RING PROTEIN"/>
    <property type="match status" value="1"/>
</dbReference>
<dbReference type="InterPro" id="IPR000067">
    <property type="entry name" value="FlgMring_FliF"/>
</dbReference>
<feature type="compositionally biased region" description="Low complexity" evidence="10">
    <location>
        <begin position="300"/>
        <end position="314"/>
    </location>
</feature>
<evidence type="ECO:0000256" key="9">
    <source>
        <dbReference type="PIRNR" id="PIRNR004862"/>
    </source>
</evidence>
<evidence type="ECO:0000256" key="1">
    <source>
        <dbReference type="ARBA" id="ARBA00004117"/>
    </source>
</evidence>
<evidence type="ECO:0000259" key="13">
    <source>
        <dbReference type="Pfam" id="PF08345"/>
    </source>
</evidence>
<evidence type="ECO:0000256" key="4">
    <source>
        <dbReference type="ARBA" id="ARBA00022475"/>
    </source>
</evidence>
<feature type="region of interest" description="Disordered" evidence="10">
    <location>
        <begin position="252"/>
        <end position="318"/>
    </location>
</feature>
<evidence type="ECO:0000256" key="8">
    <source>
        <dbReference type="ARBA" id="ARBA00023143"/>
    </source>
</evidence>
<dbReference type="EMBL" id="RKQK01000004">
    <property type="protein sequence ID" value="RPE64628.1"/>
    <property type="molecule type" value="Genomic_DNA"/>
</dbReference>
<evidence type="ECO:0000256" key="7">
    <source>
        <dbReference type="ARBA" id="ARBA00023136"/>
    </source>
</evidence>
<feature type="compositionally biased region" description="Basic and acidic residues" evidence="10">
    <location>
        <begin position="252"/>
        <end position="269"/>
    </location>
</feature>
<keyword evidence="15" id="KW-1185">Reference proteome</keyword>
<sequence length="552" mass="58797">MQQVLSVWLNLDPKRRIIVIAATLFMFASVIGVSRIATAPSMTLLYSGLDSSAAGEVVQALEARGVVYEIRGGSIFVANTQRDELRMTLASDGLPANSTSGYELLDSLTGFGTTSQMFDAAYWRAKEGELARTIVSSAQIQSARVHIANPSAQPFKRQIAATASVTVVANSGNVSSARAKALRYLVASAVAGLAPEDVSVIDGKNGVVVSGDEIDTGGAQGTDREKELRQSIERLLEARVGVGRAIVEVSVEHETDHESIVETKFDPDSRVAISSETEESTTSSTDSRGSSVTVASNLPDGDGASNGDSSSNNSEVRERVNYEVSEVRREFQRGPGAIKRLTVAVLVDGLRSENPDTQEVTWAARDESELEALRELVASTVGFNEERGDMITIKTMEFQPIVVEGTVVQSSLLSVSDLDLMTLLQLAILAAVTVVLGLFVVRPILATSSVALPAPSAELPAPQANQTPNTSQAIPVAELPDMGGGAPALNGEIETGDFALPTLGVVSDFDFGEDDFGVSADPVKRLKQLIEDRQDETVEILRGWMEDREENA</sequence>
<dbReference type="Gene3D" id="3.30.300.30">
    <property type="match status" value="1"/>
</dbReference>
<name>A0A3N4U480_9RHOB</name>
<evidence type="ECO:0000313" key="14">
    <source>
        <dbReference type="EMBL" id="RPE64628.1"/>
    </source>
</evidence>